<name>A0A2N7WP21_9BURK</name>
<keyword evidence="10" id="KW-1185">Reference proteome</keyword>
<dbReference type="SUPFAM" id="SSF103481">
    <property type="entry name" value="Multidrug resistance efflux transporter EmrE"/>
    <property type="match status" value="2"/>
</dbReference>
<feature type="domain" description="EamA" evidence="8">
    <location>
        <begin position="171"/>
        <end position="295"/>
    </location>
</feature>
<evidence type="ECO:0000313" key="10">
    <source>
        <dbReference type="Proteomes" id="UP000235777"/>
    </source>
</evidence>
<comment type="subcellular location">
    <subcellularLocation>
        <location evidence="1">Membrane</location>
        <topology evidence="1">Multi-pass membrane protein</topology>
    </subcellularLocation>
</comment>
<feature type="transmembrane region" description="Helical" evidence="7">
    <location>
        <begin position="254"/>
        <end position="274"/>
    </location>
</feature>
<dbReference type="PANTHER" id="PTHR32322:SF2">
    <property type="entry name" value="EAMA DOMAIN-CONTAINING PROTEIN"/>
    <property type="match status" value="1"/>
</dbReference>
<feature type="region of interest" description="Disordered" evidence="6">
    <location>
        <begin position="316"/>
        <end position="343"/>
    </location>
</feature>
<gene>
    <name evidence="9" type="ORF">C0Z20_28565</name>
</gene>
<sequence>MNQELNAKELTAKEPERKAPNLSKLFSRAVAPLLVVASMCSVQLGAALSRPATLEYGTISITWLRLCFAAFALAAIIRPPLNTYSRKHWFAAIALGSAAACMTLCFFEAVRRMPLALAVAINFLGPLAVATFSVRKPALLAWPVLAAAGVLLLIRDNGTWVVALADLVFPIGAACGWAAYIVLTKHVGTLFEGLEGLAVSLITAAVVTTPFGLLQSGGHLPPRQLIDAAYLSVLVPLVPYALELIALRRMSASVFAILMSAEPAIAAAIGFIILEEPMSTSRIFGTLCVITASICAIVVEKPISLSARRRVRARDSRLPALRPETRNQPASPDADRCKGRRKL</sequence>
<dbReference type="GO" id="GO:0016020">
    <property type="term" value="C:membrane"/>
    <property type="evidence" value="ECO:0007669"/>
    <property type="project" value="UniProtKB-SubCell"/>
</dbReference>
<accession>A0A2N7WP21</accession>
<evidence type="ECO:0000313" key="9">
    <source>
        <dbReference type="EMBL" id="PMS31180.1"/>
    </source>
</evidence>
<evidence type="ECO:0000256" key="6">
    <source>
        <dbReference type="SAM" id="MobiDB-lite"/>
    </source>
</evidence>
<feature type="transmembrane region" description="Helical" evidence="7">
    <location>
        <begin position="280"/>
        <end position="299"/>
    </location>
</feature>
<feature type="transmembrane region" description="Helical" evidence="7">
    <location>
        <begin position="25"/>
        <end position="44"/>
    </location>
</feature>
<feature type="transmembrane region" description="Helical" evidence="7">
    <location>
        <begin position="139"/>
        <end position="154"/>
    </location>
</feature>
<evidence type="ECO:0000256" key="4">
    <source>
        <dbReference type="ARBA" id="ARBA00022989"/>
    </source>
</evidence>
<organism evidence="9 10">
    <name type="scientific">Trinickia symbiotica</name>
    <dbReference type="NCBI Taxonomy" id="863227"/>
    <lineage>
        <taxon>Bacteria</taxon>
        <taxon>Pseudomonadati</taxon>
        <taxon>Pseudomonadota</taxon>
        <taxon>Betaproteobacteria</taxon>
        <taxon>Burkholderiales</taxon>
        <taxon>Burkholderiaceae</taxon>
        <taxon>Trinickia</taxon>
    </lineage>
</organism>
<feature type="transmembrane region" description="Helical" evidence="7">
    <location>
        <begin position="56"/>
        <end position="77"/>
    </location>
</feature>
<keyword evidence="3 7" id="KW-0812">Transmembrane</keyword>
<evidence type="ECO:0000256" key="3">
    <source>
        <dbReference type="ARBA" id="ARBA00022692"/>
    </source>
</evidence>
<dbReference type="InterPro" id="IPR050638">
    <property type="entry name" value="AA-Vitamin_Transporters"/>
</dbReference>
<feature type="transmembrane region" description="Helical" evidence="7">
    <location>
        <begin position="194"/>
        <end position="213"/>
    </location>
</feature>
<feature type="transmembrane region" description="Helical" evidence="7">
    <location>
        <begin position="115"/>
        <end position="132"/>
    </location>
</feature>
<feature type="transmembrane region" description="Helical" evidence="7">
    <location>
        <begin position="89"/>
        <end position="109"/>
    </location>
</feature>
<evidence type="ECO:0000259" key="8">
    <source>
        <dbReference type="Pfam" id="PF00892"/>
    </source>
</evidence>
<evidence type="ECO:0000256" key="1">
    <source>
        <dbReference type="ARBA" id="ARBA00004141"/>
    </source>
</evidence>
<dbReference type="RefSeq" id="WP_102607346.1">
    <property type="nucleotide sequence ID" value="NZ_PNYC01000027.1"/>
</dbReference>
<feature type="transmembrane region" description="Helical" evidence="7">
    <location>
        <begin position="160"/>
        <end position="182"/>
    </location>
</feature>
<dbReference type="Pfam" id="PF00892">
    <property type="entry name" value="EamA"/>
    <property type="match status" value="1"/>
</dbReference>
<dbReference type="EMBL" id="PNYC01000027">
    <property type="protein sequence ID" value="PMS31180.1"/>
    <property type="molecule type" value="Genomic_DNA"/>
</dbReference>
<keyword evidence="5 7" id="KW-0472">Membrane</keyword>
<dbReference type="PANTHER" id="PTHR32322">
    <property type="entry name" value="INNER MEMBRANE TRANSPORTER"/>
    <property type="match status" value="1"/>
</dbReference>
<dbReference type="AlphaFoldDB" id="A0A2N7WP21"/>
<evidence type="ECO:0000256" key="5">
    <source>
        <dbReference type="ARBA" id="ARBA00023136"/>
    </source>
</evidence>
<dbReference type="InterPro" id="IPR000620">
    <property type="entry name" value="EamA_dom"/>
</dbReference>
<evidence type="ECO:0000256" key="7">
    <source>
        <dbReference type="SAM" id="Phobius"/>
    </source>
</evidence>
<proteinExistence type="inferred from homology"/>
<feature type="transmembrane region" description="Helical" evidence="7">
    <location>
        <begin position="225"/>
        <end position="242"/>
    </location>
</feature>
<protein>
    <submittedName>
        <fullName evidence="9">EamA family transporter</fullName>
    </submittedName>
</protein>
<comment type="caution">
    <text evidence="9">The sequence shown here is derived from an EMBL/GenBank/DDBJ whole genome shotgun (WGS) entry which is preliminary data.</text>
</comment>
<reference evidence="9 10" key="1">
    <citation type="submission" date="2018-01" db="EMBL/GenBank/DDBJ databases">
        <title>Whole genome analyses suggest that Burkholderia sensu lato contains two further novel genera in the rhizoxinica-symbiotica group Mycetohabitans gen. nov., and Trinickia gen. nov.: implications for the evolution of diazotrophy and nodulation in the Burkholderiaceae.</title>
        <authorList>
            <person name="Estrada-de los Santos P."/>
            <person name="Palmer M."/>
            <person name="Chavez-Ramirez B."/>
            <person name="Beukes C."/>
            <person name="Steenkamp E.T."/>
            <person name="Hirsch A.M."/>
            <person name="Manyaka P."/>
            <person name="Maluk M."/>
            <person name="Lafos M."/>
            <person name="Crook M."/>
            <person name="Gross E."/>
            <person name="Simon M.F."/>
            <person name="Bueno dos Reis Junior F."/>
            <person name="Poole P.S."/>
            <person name="Venter S.N."/>
            <person name="James E.K."/>
        </authorList>
    </citation>
    <scope>NUCLEOTIDE SEQUENCE [LARGE SCALE GENOMIC DNA]</scope>
    <source>
        <strain evidence="9 10">JPY 581</strain>
    </source>
</reference>
<dbReference type="InterPro" id="IPR037185">
    <property type="entry name" value="EmrE-like"/>
</dbReference>
<keyword evidence="4 7" id="KW-1133">Transmembrane helix</keyword>
<evidence type="ECO:0000256" key="2">
    <source>
        <dbReference type="ARBA" id="ARBA00007362"/>
    </source>
</evidence>
<dbReference type="Proteomes" id="UP000235777">
    <property type="component" value="Unassembled WGS sequence"/>
</dbReference>
<comment type="similarity">
    <text evidence="2">Belongs to the EamA transporter family.</text>
</comment>